<evidence type="ECO:0000256" key="1">
    <source>
        <dbReference type="SAM" id="MobiDB-lite"/>
    </source>
</evidence>
<dbReference type="Gene3D" id="1.10.1220.10">
    <property type="entry name" value="Met repressor-like"/>
    <property type="match status" value="1"/>
</dbReference>
<keyword evidence="3" id="KW-1185">Reference proteome</keyword>
<comment type="caution">
    <text evidence="2">The sequence shown here is derived from an EMBL/GenBank/DDBJ whole genome shotgun (WGS) entry which is preliminary data.</text>
</comment>
<organism evidence="2 3">
    <name type="scientific">Agrobacterium radiobacter</name>
    <dbReference type="NCBI Taxonomy" id="362"/>
    <lineage>
        <taxon>Bacteria</taxon>
        <taxon>Pseudomonadati</taxon>
        <taxon>Pseudomonadota</taxon>
        <taxon>Alphaproteobacteria</taxon>
        <taxon>Hyphomicrobiales</taxon>
        <taxon>Rhizobiaceae</taxon>
        <taxon>Rhizobium/Agrobacterium group</taxon>
        <taxon>Agrobacterium</taxon>
        <taxon>Agrobacterium tumefaciens complex</taxon>
    </lineage>
</organism>
<evidence type="ECO:0008006" key="4">
    <source>
        <dbReference type="Google" id="ProtNLM"/>
    </source>
</evidence>
<dbReference type="RefSeq" id="WP_183229529.1">
    <property type="nucleotide sequence ID" value="NZ_JACIGS010000002.1"/>
</dbReference>
<dbReference type="InterPro" id="IPR010985">
    <property type="entry name" value="Ribbon_hlx_hlx"/>
</dbReference>
<accession>A0ABR6J6P0</accession>
<feature type="region of interest" description="Disordered" evidence="1">
    <location>
        <begin position="1"/>
        <end position="21"/>
    </location>
</feature>
<proteinExistence type="predicted"/>
<evidence type="ECO:0000313" key="3">
    <source>
        <dbReference type="Proteomes" id="UP000534590"/>
    </source>
</evidence>
<evidence type="ECO:0000313" key="2">
    <source>
        <dbReference type="EMBL" id="MBB4490599.1"/>
    </source>
</evidence>
<protein>
    <recommendedName>
        <fullName evidence="4">Ribbon-helix-helix protein CopG domain-containing protein</fullName>
    </recommendedName>
</protein>
<dbReference type="InterPro" id="IPR013321">
    <property type="entry name" value="Arc_rbn_hlx_hlx"/>
</dbReference>
<sequence>MAAAPPNHQAGSPRRDRADRLTVDLPSGTLTALKVHAAQREMTIREIVVALLRTTLNGKNS</sequence>
<dbReference type="SUPFAM" id="SSF47598">
    <property type="entry name" value="Ribbon-helix-helix"/>
    <property type="match status" value="1"/>
</dbReference>
<dbReference type="Proteomes" id="UP000534590">
    <property type="component" value="Unassembled WGS sequence"/>
</dbReference>
<dbReference type="EMBL" id="JACIHP010000002">
    <property type="protein sequence ID" value="MBB4490599.1"/>
    <property type="molecule type" value="Genomic_DNA"/>
</dbReference>
<name>A0ABR6J6P0_AGRRD</name>
<gene>
    <name evidence="2" type="ORF">GGE40_002430</name>
</gene>
<reference evidence="2 3" key="1">
    <citation type="submission" date="2020-08" db="EMBL/GenBank/DDBJ databases">
        <title>Genomic Encyclopedia of Type Strains, Phase IV (KMG-V): Genome sequencing to study the core and pangenomes of soil and plant-associated prokaryotes.</title>
        <authorList>
            <person name="Whitman W."/>
        </authorList>
    </citation>
    <scope>NUCLEOTIDE SEQUENCE [LARGE SCALE GENOMIC DNA]</scope>
    <source>
        <strain evidence="2 3">SEMIA 461</strain>
    </source>
</reference>